<dbReference type="STRING" id="469378.Ccur_04900"/>
<dbReference type="PANTHER" id="PTHR46124">
    <property type="entry name" value="D-AMINOACYL-TRNA DEACYLASE"/>
    <property type="match status" value="1"/>
</dbReference>
<evidence type="ECO:0000313" key="3">
    <source>
        <dbReference type="EMBL" id="ACU94212.1"/>
    </source>
</evidence>
<sequence>MASEQEDQPVFYDALIHQRRRHGHYRTIDGPLPPLEHPLADSHCHLASLSQRDLSLARAALWKVDFICDITDPVEDAGRTYTQLPAWELSARSWMSVIAPETEASLSRIRLACGCHPHNAKDFTEFVEARLITHLKDERTCCVGEVGLDYHYDLSPRDLQQRVFRRQIRLAHESGLPIALHVREAHEEALAILDDEGFPAAGTILHCCSLSPHDLEPWLDRGCSIAYGGALTFKKLDEAREGMKMVPIDRLLLETDCPYMTPEPLRGTENSPEFIVFTAERLAAERGISAGDDRRDFLATLHANTLSLLDRPATSWQTHTS</sequence>
<dbReference type="EMBL" id="CP001682">
    <property type="protein sequence ID" value="ACU94212.1"/>
    <property type="molecule type" value="Genomic_DNA"/>
</dbReference>
<dbReference type="Pfam" id="PF01026">
    <property type="entry name" value="TatD_DNase"/>
    <property type="match status" value="1"/>
</dbReference>
<keyword evidence="2" id="KW-0378">Hydrolase</keyword>
<dbReference type="CDD" id="cd01310">
    <property type="entry name" value="TatD_DNAse"/>
    <property type="match status" value="1"/>
</dbReference>
<evidence type="ECO:0000313" key="4">
    <source>
        <dbReference type="Proteomes" id="UP000000954"/>
    </source>
</evidence>
<keyword evidence="1" id="KW-0479">Metal-binding</keyword>
<dbReference type="AlphaFoldDB" id="C7MMS2"/>
<dbReference type="GO" id="GO:0005829">
    <property type="term" value="C:cytosol"/>
    <property type="evidence" value="ECO:0007669"/>
    <property type="project" value="TreeGrafter"/>
</dbReference>
<organism evidence="3 4">
    <name type="scientific">Cryptobacterium curtum (strain ATCC 700683 / DSM 15641 / CCUG 43107 / 12-3)</name>
    <dbReference type="NCBI Taxonomy" id="469378"/>
    <lineage>
        <taxon>Bacteria</taxon>
        <taxon>Bacillati</taxon>
        <taxon>Actinomycetota</taxon>
        <taxon>Coriobacteriia</taxon>
        <taxon>Eggerthellales</taxon>
        <taxon>Eggerthellaceae</taxon>
        <taxon>Cryptobacterium</taxon>
    </lineage>
</organism>
<name>C7MMS2_CRYCD</name>
<dbReference type="PANTHER" id="PTHR46124:SF2">
    <property type="entry name" value="D-AMINOACYL-TRNA DEACYLASE"/>
    <property type="match status" value="1"/>
</dbReference>
<dbReference type="GO" id="GO:0016788">
    <property type="term" value="F:hydrolase activity, acting on ester bonds"/>
    <property type="evidence" value="ECO:0007669"/>
    <property type="project" value="InterPro"/>
</dbReference>
<accession>C7MMS2</accession>
<proteinExistence type="predicted"/>
<dbReference type="FunFam" id="3.20.20.140:FF:000005">
    <property type="entry name" value="TatD family hydrolase"/>
    <property type="match status" value="1"/>
</dbReference>
<evidence type="ECO:0000256" key="1">
    <source>
        <dbReference type="ARBA" id="ARBA00022723"/>
    </source>
</evidence>
<dbReference type="InterPro" id="IPR001130">
    <property type="entry name" value="TatD-like"/>
</dbReference>
<dbReference type="PROSITE" id="PS01090">
    <property type="entry name" value="TATD_2"/>
    <property type="match status" value="1"/>
</dbReference>
<dbReference type="InterPro" id="IPR032466">
    <property type="entry name" value="Metal_Hydrolase"/>
</dbReference>
<dbReference type="KEGG" id="ccu:Ccur_04900"/>
<dbReference type="Proteomes" id="UP000000954">
    <property type="component" value="Chromosome"/>
</dbReference>
<evidence type="ECO:0000256" key="2">
    <source>
        <dbReference type="ARBA" id="ARBA00022801"/>
    </source>
</evidence>
<reference evidence="3 4" key="1">
    <citation type="journal article" date="2009" name="Stand. Genomic Sci.">
        <title>Complete genome sequence of Cryptobacterium curtum type strain (12-3).</title>
        <authorList>
            <person name="Mavrommatis K."/>
            <person name="Pukall R."/>
            <person name="Rohde C."/>
            <person name="Chen F."/>
            <person name="Sims D."/>
            <person name="Brettin T."/>
            <person name="Kuske C."/>
            <person name="Detter J.C."/>
            <person name="Han C."/>
            <person name="Lapidus A."/>
            <person name="Copeland A."/>
            <person name="Glavina Del Rio T."/>
            <person name="Nolan M."/>
            <person name="Lucas S."/>
            <person name="Tice H."/>
            <person name="Cheng J.F."/>
            <person name="Bruce D."/>
            <person name="Goodwin L."/>
            <person name="Pitluck S."/>
            <person name="Ovchinnikova G."/>
            <person name="Pati A."/>
            <person name="Ivanova N."/>
            <person name="Chen A."/>
            <person name="Palaniappan K."/>
            <person name="Chain P."/>
            <person name="D'haeseleer P."/>
            <person name="Goker M."/>
            <person name="Bristow J."/>
            <person name="Eisen J.A."/>
            <person name="Markowitz V."/>
            <person name="Hugenholtz P."/>
            <person name="Rohde M."/>
            <person name="Klenk H.P."/>
            <person name="Kyrpides N.C."/>
        </authorList>
    </citation>
    <scope>NUCLEOTIDE SEQUENCE [LARGE SCALE GENOMIC DNA]</scope>
    <source>
        <strain evidence="4">ATCC 700683 / DSM 15641 / 12-3</strain>
    </source>
</reference>
<dbReference type="eggNOG" id="COG0084">
    <property type="taxonomic scope" value="Bacteria"/>
</dbReference>
<dbReference type="InterPro" id="IPR018228">
    <property type="entry name" value="DNase_TatD-rel_CS"/>
</dbReference>
<gene>
    <name evidence="3" type="ordered locus">Ccur_04900</name>
</gene>
<dbReference type="HOGENOM" id="CLU_031506_4_3_11"/>
<dbReference type="GO" id="GO:0046872">
    <property type="term" value="F:metal ion binding"/>
    <property type="evidence" value="ECO:0007669"/>
    <property type="project" value="UniProtKB-KW"/>
</dbReference>
<protein>
    <submittedName>
        <fullName evidence="3">Mg-dependent DNase</fullName>
    </submittedName>
</protein>
<keyword evidence="4" id="KW-1185">Reference proteome</keyword>
<dbReference type="Gene3D" id="3.20.20.140">
    <property type="entry name" value="Metal-dependent hydrolases"/>
    <property type="match status" value="1"/>
</dbReference>
<dbReference type="RefSeq" id="WP_012802900.1">
    <property type="nucleotide sequence ID" value="NC_013170.1"/>
</dbReference>
<dbReference type="OrthoDB" id="9810005at2"/>
<dbReference type="SUPFAM" id="SSF51556">
    <property type="entry name" value="Metallo-dependent hydrolases"/>
    <property type="match status" value="1"/>
</dbReference>